<dbReference type="EMBL" id="JAPDRK010000008">
    <property type="protein sequence ID" value="KAJ9610006.1"/>
    <property type="molecule type" value="Genomic_DNA"/>
</dbReference>
<evidence type="ECO:0000313" key="8">
    <source>
        <dbReference type="EMBL" id="KAJ9610006.1"/>
    </source>
</evidence>
<keyword evidence="3" id="KW-0285">Flavoprotein</keyword>
<evidence type="ECO:0000256" key="1">
    <source>
        <dbReference type="ARBA" id="ARBA00001974"/>
    </source>
</evidence>
<dbReference type="InterPro" id="IPR046373">
    <property type="entry name" value="Acyl-CoA_Oxase/DH_mid-dom_sf"/>
</dbReference>
<gene>
    <name evidence="8" type="ORF">H2200_006336</name>
</gene>
<evidence type="ECO:0000256" key="5">
    <source>
        <dbReference type="ARBA" id="ARBA00023002"/>
    </source>
</evidence>
<dbReference type="SUPFAM" id="SSF56645">
    <property type="entry name" value="Acyl-CoA dehydrogenase NM domain-like"/>
    <property type="match status" value="1"/>
</dbReference>
<dbReference type="GO" id="GO:0050660">
    <property type="term" value="F:flavin adenine dinucleotide binding"/>
    <property type="evidence" value="ECO:0007669"/>
    <property type="project" value="InterPro"/>
</dbReference>
<protein>
    <recommendedName>
        <fullName evidence="10">Acyl-CoA dehydrogenase</fullName>
    </recommendedName>
</protein>
<keyword evidence="4" id="KW-0274">FAD</keyword>
<dbReference type="Gene3D" id="1.10.540.10">
    <property type="entry name" value="Acyl-CoA dehydrogenase/oxidase, N-terminal domain"/>
    <property type="match status" value="1"/>
</dbReference>
<comment type="similarity">
    <text evidence="2">Belongs to the acyl-CoA dehydrogenase family.</text>
</comment>
<evidence type="ECO:0000256" key="2">
    <source>
        <dbReference type="ARBA" id="ARBA00009347"/>
    </source>
</evidence>
<evidence type="ECO:0000259" key="7">
    <source>
        <dbReference type="Pfam" id="PF02771"/>
    </source>
</evidence>
<dbReference type="GO" id="GO:0033539">
    <property type="term" value="P:fatty acid beta-oxidation using acyl-CoA dehydrogenase"/>
    <property type="evidence" value="ECO:0007669"/>
    <property type="project" value="TreeGrafter"/>
</dbReference>
<accession>A0AA39CIZ3</accession>
<sequence>MSNSCLINNAKGHIPASQRIPPIVKHLVSEKAKKTIDLVESFVEQECIPADAVFEASLGQTTKERFSAHPAILEDLKRKARSLGLWNLFLPKNHFRGLGADFTNLEYALMAELLGKSMVASEACNCSAPDTGNMELLARYGSEEQKKAWLEPLLDGRIRSAFLMTEPGVAGSDATNIGQALTMERARDGGWILNGESVLVVPADTPGITVKRVLSVIGFDHAPEGHAHISFKNVHVPKSALVLGEGRGFEIVQGRLGPGRIHHAMRSIGAAEKALEWALARVSDPHRTTFGKTLGEHGMTIERIAQSRIEIDGARLAVLNAAHKIDEGDAKHAFKQIAQVKVVVPRVMTEVVDRAIQVHGGAGVSQDTPLASLAALARMMRIVDGPDEVHLFQLGRNEIKNGRALYGRIEAQKAKTKGLFKEYGVEHVDPLALNRTSGGSKL</sequence>
<keyword evidence="5" id="KW-0560">Oxidoreductase</keyword>
<evidence type="ECO:0000256" key="4">
    <source>
        <dbReference type="ARBA" id="ARBA00022827"/>
    </source>
</evidence>
<proteinExistence type="inferred from homology"/>
<dbReference type="AlphaFoldDB" id="A0AA39CIZ3"/>
<organism evidence="8 9">
    <name type="scientific">Cladophialophora chaetospira</name>
    <dbReference type="NCBI Taxonomy" id="386627"/>
    <lineage>
        <taxon>Eukaryota</taxon>
        <taxon>Fungi</taxon>
        <taxon>Dikarya</taxon>
        <taxon>Ascomycota</taxon>
        <taxon>Pezizomycotina</taxon>
        <taxon>Eurotiomycetes</taxon>
        <taxon>Chaetothyriomycetidae</taxon>
        <taxon>Chaetothyriales</taxon>
        <taxon>Herpotrichiellaceae</taxon>
        <taxon>Cladophialophora</taxon>
    </lineage>
</organism>
<feature type="domain" description="Acyl-CoA dehydrogenase/oxidase N-terminal" evidence="7">
    <location>
        <begin position="30"/>
        <end position="156"/>
    </location>
</feature>
<dbReference type="InterPro" id="IPR009100">
    <property type="entry name" value="AcylCoA_DH/oxidase_NM_dom_sf"/>
</dbReference>
<dbReference type="Gene3D" id="1.20.140.10">
    <property type="entry name" value="Butyryl-CoA Dehydrogenase, subunit A, domain 3"/>
    <property type="match status" value="1"/>
</dbReference>
<dbReference type="InterPro" id="IPR037069">
    <property type="entry name" value="AcylCoA_DH/ox_N_sf"/>
</dbReference>
<name>A0AA39CIZ3_9EURO</name>
<dbReference type="PANTHER" id="PTHR48083:SF32">
    <property type="entry name" value="ACYL-COA DEHYDROGENASE NM DOMAIN-LIKE PROTEIN"/>
    <property type="match status" value="1"/>
</dbReference>
<evidence type="ECO:0000256" key="3">
    <source>
        <dbReference type="ARBA" id="ARBA00022630"/>
    </source>
</evidence>
<feature type="domain" description="Acyl-CoA dehydrogenase/oxidase C-terminal" evidence="6">
    <location>
        <begin position="246"/>
        <end position="397"/>
    </location>
</feature>
<reference evidence="8" key="1">
    <citation type="submission" date="2022-10" db="EMBL/GenBank/DDBJ databases">
        <title>Culturing micro-colonial fungi from biological soil crusts in the Mojave desert and describing Neophaeococcomyces mojavensis, and introducing the new genera and species Taxawa tesnikishii.</title>
        <authorList>
            <person name="Kurbessoian T."/>
            <person name="Stajich J.E."/>
        </authorList>
    </citation>
    <scope>NUCLEOTIDE SEQUENCE</scope>
    <source>
        <strain evidence="8">TK_41</strain>
    </source>
</reference>
<dbReference type="GO" id="GO:0003995">
    <property type="term" value="F:acyl-CoA dehydrogenase activity"/>
    <property type="evidence" value="ECO:0007669"/>
    <property type="project" value="TreeGrafter"/>
</dbReference>
<keyword evidence="9" id="KW-1185">Reference proteome</keyword>
<dbReference type="GO" id="GO:0005737">
    <property type="term" value="C:cytoplasm"/>
    <property type="evidence" value="ECO:0007669"/>
    <property type="project" value="TreeGrafter"/>
</dbReference>
<dbReference type="InterPro" id="IPR050741">
    <property type="entry name" value="Acyl-CoA_dehydrogenase"/>
</dbReference>
<dbReference type="PANTHER" id="PTHR48083">
    <property type="entry name" value="MEDIUM-CHAIN SPECIFIC ACYL-COA DEHYDROGENASE, MITOCHONDRIAL-RELATED"/>
    <property type="match status" value="1"/>
</dbReference>
<dbReference type="Gene3D" id="2.40.110.10">
    <property type="entry name" value="Butyryl-CoA Dehydrogenase, subunit A, domain 2"/>
    <property type="match status" value="2"/>
</dbReference>
<evidence type="ECO:0008006" key="10">
    <source>
        <dbReference type="Google" id="ProtNLM"/>
    </source>
</evidence>
<comment type="caution">
    <text evidence="8">The sequence shown here is derived from an EMBL/GenBank/DDBJ whole genome shotgun (WGS) entry which is preliminary data.</text>
</comment>
<dbReference type="Pfam" id="PF00441">
    <property type="entry name" value="Acyl-CoA_dh_1"/>
    <property type="match status" value="1"/>
</dbReference>
<dbReference type="InterPro" id="IPR009075">
    <property type="entry name" value="AcylCo_DH/oxidase_C"/>
</dbReference>
<evidence type="ECO:0000259" key="6">
    <source>
        <dbReference type="Pfam" id="PF00441"/>
    </source>
</evidence>
<evidence type="ECO:0000313" key="9">
    <source>
        <dbReference type="Proteomes" id="UP001172673"/>
    </source>
</evidence>
<comment type="cofactor">
    <cofactor evidence="1">
        <name>FAD</name>
        <dbReference type="ChEBI" id="CHEBI:57692"/>
    </cofactor>
</comment>
<dbReference type="InterPro" id="IPR036250">
    <property type="entry name" value="AcylCo_DH-like_C"/>
</dbReference>
<dbReference type="SUPFAM" id="SSF47203">
    <property type="entry name" value="Acyl-CoA dehydrogenase C-terminal domain-like"/>
    <property type="match status" value="1"/>
</dbReference>
<dbReference type="Pfam" id="PF02771">
    <property type="entry name" value="Acyl-CoA_dh_N"/>
    <property type="match status" value="1"/>
</dbReference>
<dbReference type="Proteomes" id="UP001172673">
    <property type="component" value="Unassembled WGS sequence"/>
</dbReference>
<dbReference type="InterPro" id="IPR013786">
    <property type="entry name" value="AcylCoA_DH/ox_N"/>
</dbReference>